<dbReference type="PANTHER" id="PTHR34222:SF43">
    <property type="entry name" value="RETROTRANSPOSON GAG DOMAIN-CONTAINING PROTEIN"/>
    <property type="match status" value="1"/>
</dbReference>
<dbReference type="PANTHER" id="PTHR34222">
    <property type="entry name" value="GAG_PRE-INTEGRS DOMAIN-CONTAINING PROTEIN"/>
    <property type="match status" value="1"/>
</dbReference>
<sequence length="130" mass="15193">MAFTIHGPINYEMLFAILLAKFGVLFLQHSMMRAFFAKQNGKNLSTYYGELTDIFGELDHRDKAIMTCAHDIEIYRKSIQRQRVHIFLVGLDVEFEQIHGEILRKYPIPELEATYALIRRESVRRATINS</sequence>
<protein>
    <recommendedName>
        <fullName evidence="6">Retrotransposon gag domain-containing protein</fullName>
    </recommendedName>
</protein>
<proteinExistence type="predicted"/>
<reference evidence="3 4" key="2">
    <citation type="submission" date="2020-05" db="EMBL/GenBank/DDBJ databases">
        <authorList>
            <person name="Campoy J."/>
            <person name="Schneeberger K."/>
            <person name="Spophaly S."/>
        </authorList>
    </citation>
    <scope>NUCLEOTIDE SEQUENCE [LARGE SCALE GENOMIC DNA]</scope>
    <source>
        <strain evidence="3">PruArmRojPasFocal</strain>
    </source>
</reference>
<reference evidence="5" key="1">
    <citation type="journal article" date="2020" name="Genome Biol.">
        <title>Gamete binning: chromosome-level and haplotype-resolved genome assembly enabled by high-throughput single-cell sequencing of gamete genomes.</title>
        <authorList>
            <person name="Campoy J.A."/>
            <person name="Sun H."/>
            <person name="Goel M."/>
            <person name="Jiao W.-B."/>
            <person name="Folz-Donahue K."/>
            <person name="Wang N."/>
            <person name="Rubio M."/>
            <person name="Liu C."/>
            <person name="Kukat C."/>
            <person name="Ruiz D."/>
            <person name="Huettel B."/>
            <person name="Schneeberger K."/>
        </authorList>
    </citation>
    <scope>NUCLEOTIDE SEQUENCE [LARGE SCALE GENOMIC DNA]</scope>
    <source>
        <strain evidence="5">cv. Rojo Pasion</strain>
    </source>
</reference>
<evidence type="ECO:0000313" key="2">
    <source>
        <dbReference type="EMBL" id="CAB4278775.1"/>
    </source>
</evidence>
<dbReference type="AlphaFoldDB" id="A0A6J5X4S9"/>
<name>A0A6J5X4S9_PRUAR</name>
<keyword evidence="5" id="KW-1185">Reference proteome</keyword>
<dbReference type="EMBL" id="CAEKDK010000004">
    <property type="protein sequence ID" value="CAB4278775.1"/>
    <property type="molecule type" value="Genomic_DNA"/>
</dbReference>
<dbReference type="EMBL" id="CAEKKB010000004">
    <property type="protein sequence ID" value="CAB4308760.1"/>
    <property type="molecule type" value="Genomic_DNA"/>
</dbReference>
<keyword evidence="1" id="KW-0472">Membrane</keyword>
<evidence type="ECO:0008006" key="6">
    <source>
        <dbReference type="Google" id="ProtNLM"/>
    </source>
</evidence>
<dbReference type="Proteomes" id="UP000507222">
    <property type="component" value="Unassembled WGS sequence"/>
</dbReference>
<gene>
    <name evidence="2" type="ORF">CURHAP_LOCUS30559</name>
    <name evidence="3" type="ORF">ORAREDHAP_LOCUS28615</name>
</gene>
<dbReference type="Proteomes" id="UP000507245">
    <property type="component" value="Unassembled WGS sequence"/>
</dbReference>
<accession>A0A6J5X4S9</accession>
<dbReference type="OrthoDB" id="1190472at2759"/>
<organism evidence="3 5">
    <name type="scientific">Prunus armeniaca</name>
    <name type="common">Apricot</name>
    <name type="synonym">Armeniaca vulgaris</name>
    <dbReference type="NCBI Taxonomy" id="36596"/>
    <lineage>
        <taxon>Eukaryota</taxon>
        <taxon>Viridiplantae</taxon>
        <taxon>Streptophyta</taxon>
        <taxon>Embryophyta</taxon>
        <taxon>Tracheophyta</taxon>
        <taxon>Spermatophyta</taxon>
        <taxon>Magnoliopsida</taxon>
        <taxon>eudicotyledons</taxon>
        <taxon>Gunneridae</taxon>
        <taxon>Pentapetalae</taxon>
        <taxon>rosids</taxon>
        <taxon>fabids</taxon>
        <taxon>Rosales</taxon>
        <taxon>Rosaceae</taxon>
        <taxon>Amygdaloideae</taxon>
        <taxon>Amygdaleae</taxon>
        <taxon>Prunus</taxon>
    </lineage>
</organism>
<evidence type="ECO:0000313" key="5">
    <source>
        <dbReference type="Proteomes" id="UP000507245"/>
    </source>
</evidence>
<feature type="transmembrane region" description="Helical" evidence="1">
    <location>
        <begin position="13"/>
        <end position="36"/>
    </location>
</feature>
<evidence type="ECO:0000313" key="4">
    <source>
        <dbReference type="Proteomes" id="UP000507222"/>
    </source>
</evidence>
<keyword evidence="1" id="KW-1133">Transmembrane helix</keyword>
<keyword evidence="1" id="KW-0812">Transmembrane</keyword>
<evidence type="ECO:0000313" key="3">
    <source>
        <dbReference type="EMBL" id="CAB4308760.1"/>
    </source>
</evidence>
<evidence type="ECO:0000256" key="1">
    <source>
        <dbReference type="SAM" id="Phobius"/>
    </source>
</evidence>